<dbReference type="InterPro" id="IPR041602">
    <property type="entry name" value="Quercetinase_C"/>
</dbReference>
<dbReference type="InterPro" id="IPR014710">
    <property type="entry name" value="RmlC-like_jellyroll"/>
</dbReference>
<accession>A0ABD5DVJ1</accession>
<protein>
    <submittedName>
        <fullName evidence="2">Pirin</fullName>
    </submittedName>
</protein>
<dbReference type="AlphaFoldDB" id="A0ABD5DVJ1"/>
<feature type="domain" description="Quercetin 2,3-dioxygenase C-terminal cupin" evidence="1">
    <location>
        <begin position="2"/>
        <end position="32"/>
    </location>
</feature>
<dbReference type="Gene3D" id="2.60.120.10">
    <property type="entry name" value="Jelly Rolls"/>
    <property type="match status" value="1"/>
</dbReference>
<sequence length="41" mass="4540">KTFNTGDAARIRDGGKLSFTNGDNAEILIFDMRPEEIPTMP</sequence>
<organism evidence="2">
    <name type="scientific">Acinetobacter baumannii</name>
    <dbReference type="NCBI Taxonomy" id="470"/>
    <lineage>
        <taxon>Bacteria</taxon>
        <taxon>Pseudomonadati</taxon>
        <taxon>Pseudomonadota</taxon>
        <taxon>Gammaproteobacteria</taxon>
        <taxon>Moraxellales</taxon>
        <taxon>Moraxellaceae</taxon>
        <taxon>Acinetobacter</taxon>
        <taxon>Acinetobacter calcoaceticus/baumannii complex</taxon>
    </lineage>
</organism>
<feature type="non-terminal residue" evidence="2">
    <location>
        <position position="1"/>
    </location>
</feature>
<dbReference type="EMBL" id="VMAF01000321">
    <property type="protein sequence ID" value="MDR8433415.1"/>
    <property type="molecule type" value="Genomic_DNA"/>
</dbReference>
<evidence type="ECO:0000313" key="2">
    <source>
        <dbReference type="EMBL" id="MDR8433415.1"/>
    </source>
</evidence>
<gene>
    <name evidence="2" type="ORF">FPK63_20465</name>
</gene>
<name>A0ABD5DVJ1_ACIBA</name>
<evidence type="ECO:0000259" key="1">
    <source>
        <dbReference type="Pfam" id="PF17954"/>
    </source>
</evidence>
<proteinExistence type="predicted"/>
<reference evidence="2" key="1">
    <citation type="submission" date="2019-07" db="EMBL/GenBank/DDBJ databases">
        <title>Biological characteristics of mucoid Acinetobacter baumannii from a general hospital in China.</title>
        <authorList>
            <person name="Hua X."/>
            <person name="Yu Y."/>
        </authorList>
    </citation>
    <scope>NUCLEOTIDE SEQUENCE</scope>
    <source>
        <strain evidence="2">N8</strain>
    </source>
</reference>
<dbReference type="Pfam" id="PF17954">
    <property type="entry name" value="Pirin_C_2"/>
    <property type="match status" value="1"/>
</dbReference>
<comment type="caution">
    <text evidence="2">The sequence shown here is derived from an EMBL/GenBank/DDBJ whole genome shotgun (WGS) entry which is preliminary data.</text>
</comment>